<name>A0AAN9PMF0_CLITE</name>
<dbReference type="EMBL" id="JAYKXN010000003">
    <property type="protein sequence ID" value="KAK7303274.1"/>
    <property type="molecule type" value="Genomic_DNA"/>
</dbReference>
<keyword evidence="3" id="KW-1185">Reference proteome</keyword>
<accession>A0AAN9PMF0</accession>
<sequence length="72" mass="8157">MLGEEESEGPAVASPPCSLPEHSQRRRFAPSPPRDSPGRLPLSFLPGGRWPFGECWKYSHRLLRFNDALLRL</sequence>
<protein>
    <submittedName>
        <fullName evidence="2">Uncharacterized protein</fullName>
    </submittedName>
</protein>
<dbReference type="AlphaFoldDB" id="A0AAN9PMF0"/>
<feature type="region of interest" description="Disordered" evidence="1">
    <location>
        <begin position="1"/>
        <end position="41"/>
    </location>
</feature>
<gene>
    <name evidence="2" type="ORF">RJT34_14177</name>
</gene>
<reference evidence="2 3" key="1">
    <citation type="submission" date="2024-01" db="EMBL/GenBank/DDBJ databases">
        <title>The genomes of 5 underutilized Papilionoideae crops provide insights into root nodulation and disease resistance.</title>
        <authorList>
            <person name="Yuan L."/>
        </authorList>
    </citation>
    <scope>NUCLEOTIDE SEQUENCE [LARGE SCALE GENOMIC DNA]</scope>
    <source>
        <strain evidence="2">LY-2023</strain>
        <tissue evidence="2">Leaf</tissue>
    </source>
</reference>
<proteinExistence type="predicted"/>
<evidence type="ECO:0000313" key="2">
    <source>
        <dbReference type="EMBL" id="KAK7303274.1"/>
    </source>
</evidence>
<dbReference type="Proteomes" id="UP001359559">
    <property type="component" value="Unassembled WGS sequence"/>
</dbReference>
<evidence type="ECO:0000313" key="3">
    <source>
        <dbReference type="Proteomes" id="UP001359559"/>
    </source>
</evidence>
<comment type="caution">
    <text evidence="2">The sequence shown here is derived from an EMBL/GenBank/DDBJ whole genome shotgun (WGS) entry which is preliminary data.</text>
</comment>
<evidence type="ECO:0000256" key="1">
    <source>
        <dbReference type="SAM" id="MobiDB-lite"/>
    </source>
</evidence>
<organism evidence="2 3">
    <name type="scientific">Clitoria ternatea</name>
    <name type="common">Butterfly pea</name>
    <dbReference type="NCBI Taxonomy" id="43366"/>
    <lineage>
        <taxon>Eukaryota</taxon>
        <taxon>Viridiplantae</taxon>
        <taxon>Streptophyta</taxon>
        <taxon>Embryophyta</taxon>
        <taxon>Tracheophyta</taxon>
        <taxon>Spermatophyta</taxon>
        <taxon>Magnoliopsida</taxon>
        <taxon>eudicotyledons</taxon>
        <taxon>Gunneridae</taxon>
        <taxon>Pentapetalae</taxon>
        <taxon>rosids</taxon>
        <taxon>fabids</taxon>
        <taxon>Fabales</taxon>
        <taxon>Fabaceae</taxon>
        <taxon>Papilionoideae</taxon>
        <taxon>50 kb inversion clade</taxon>
        <taxon>NPAAA clade</taxon>
        <taxon>indigoferoid/millettioid clade</taxon>
        <taxon>Phaseoleae</taxon>
        <taxon>Clitoria</taxon>
    </lineage>
</organism>